<dbReference type="EMBL" id="VULR01000004">
    <property type="protein sequence ID" value="MSS42860.1"/>
    <property type="molecule type" value="Genomic_DNA"/>
</dbReference>
<keyword evidence="1" id="KW-0812">Transmembrane</keyword>
<sequence>MIKKIWKVYPLKLFYRNQRNNKKDIILLENRGFTLIELPMGICIIGIIILSLYFMFNYSVKVTQIGEEKEEILLNGRYAIEYIKKEIRQSEEIISTSKFGGFNEKFKENFGFVLKINKDNESKYVSYYFKNGSIYRIVSTNTNTKYPYAGSFQGHNKIVENIISIEGSKANFQNDKIVLNLLMGGEWNKNIELKTEVFMRCPTDY</sequence>
<dbReference type="InterPro" id="IPR012902">
    <property type="entry name" value="N_methyl_site"/>
</dbReference>
<evidence type="ECO:0000313" key="3">
    <source>
        <dbReference type="Proteomes" id="UP000462760"/>
    </source>
</evidence>
<dbReference type="Proteomes" id="UP000462760">
    <property type="component" value="Unassembled WGS sequence"/>
</dbReference>
<keyword evidence="1" id="KW-1133">Transmembrane helix</keyword>
<gene>
    <name evidence="2" type="ORF">FYJ27_03810</name>
</gene>
<proteinExistence type="predicted"/>
<evidence type="ECO:0000256" key="1">
    <source>
        <dbReference type="SAM" id="Phobius"/>
    </source>
</evidence>
<organism evidence="2 3">
    <name type="scientific">Anaerosalibacter bizertensis</name>
    <dbReference type="NCBI Taxonomy" id="932217"/>
    <lineage>
        <taxon>Bacteria</taxon>
        <taxon>Bacillati</taxon>
        <taxon>Bacillota</taxon>
        <taxon>Tissierellia</taxon>
        <taxon>Tissierellales</taxon>
        <taxon>Sporanaerobacteraceae</taxon>
        <taxon>Anaerosalibacter</taxon>
    </lineage>
</organism>
<evidence type="ECO:0000313" key="2">
    <source>
        <dbReference type="EMBL" id="MSS42860.1"/>
    </source>
</evidence>
<dbReference type="NCBIfam" id="TIGR02532">
    <property type="entry name" value="IV_pilin_GFxxxE"/>
    <property type="match status" value="1"/>
</dbReference>
<accession>A0A844FFX0</accession>
<dbReference type="AlphaFoldDB" id="A0A844FFX0"/>
<comment type="caution">
    <text evidence="2">The sequence shown here is derived from an EMBL/GenBank/DDBJ whole genome shotgun (WGS) entry which is preliminary data.</text>
</comment>
<name>A0A844FFX0_9FIRM</name>
<protein>
    <submittedName>
        <fullName evidence="2">Prepilin-type N-terminal cleavage/methylation domain-containing protein</fullName>
    </submittedName>
</protein>
<feature type="transmembrane region" description="Helical" evidence="1">
    <location>
        <begin position="32"/>
        <end position="56"/>
    </location>
</feature>
<keyword evidence="1" id="KW-0472">Membrane</keyword>
<reference evidence="2 3" key="1">
    <citation type="submission" date="2019-08" db="EMBL/GenBank/DDBJ databases">
        <title>In-depth cultivation of the pig gut microbiome towards novel bacterial diversity and tailored functional studies.</title>
        <authorList>
            <person name="Wylensek D."/>
            <person name="Hitch T.C.A."/>
            <person name="Clavel T."/>
        </authorList>
    </citation>
    <scope>NUCLEOTIDE SEQUENCE [LARGE SCALE GENOMIC DNA]</scope>
    <source>
        <strain evidence="2 3">Med78-601-WT-4W-RMD-3</strain>
    </source>
</reference>